<feature type="region of interest" description="Disordered" evidence="1">
    <location>
        <begin position="39"/>
        <end position="88"/>
    </location>
</feature>
<organism evidence="2 3">
    <name type="scientific">Mucuna pruriens</name>
    <name type="common">Velvet bean</name>
    <name type="synonym">Dolichos pruriens</name>
    <dbReference type="NCBI Taxonomy" id="157652"/>
    <lineage>
        <taxon>Eukaryota</taxon>
        <taxon>Viridiplantae</taxon>
        <taxon>Streptophyta</taxon>
        <taxon>Embryophyta</taxon>
        <taxon>Tracheophyta</taxon>
        <taxon>Spermatophyta</taxon>
        <taxon>Magnoliopsida</taxon>
        <taxon>eudicotyledons</taxon>
        <taxon>Gunneridae</taxon>
        <taxon>Pentapetalae</taxon>
        <taxon>rosids</taxon>
        <taxon>fabids</taxon>
        <taxon>Fabales</taxon>
        <taxon>Fabaceae</taxon>
        <taxon>Papilionoideae</taxon>
        <taxon>50 kb inversion clade</taxon>
        <taxon>NPAAA clade</taxon>
        <taxon>indigoferoid/millettioid clade</taxon>
        <taxon>Phaseoleae</taxon>
        <taxon>Mucuna</taxon>
    </lineage>
</organism>
<dbReference type="Proteomes" id="UP000257109">
    <property type="component" value="Unassembled WGS sequence"/>
</dbReference>
<feature type="non-terminal residue" evidence="2">
    <location>
        <position position="1"/>
    </location>
</feature>
<evidence type="ECO:0000256" key="1">
    <source>
        <dbReference type="SAM" id="MobiDB-lite"/>
    </source>
</evidence>
<protein>
    <submittedName>
        <fullName evidence="2">Uncharacterized protein</fullName>
    </submittedName>
</protein>
<reference evidence="2" key="1">
    <citation type="submission" date="2018-05" db="EMBL/GenBank/DDBJ databases">
        <title>Draft genome of Mucuna pruriens seed.</title>
        <authorList>
            <person name="Nnadi N.E."/>
            <person name="Vos R."/>
            <person name="Hasami M.H."/>
            <person name="Devisetty U.K."/>
            <person name="Aguiy J.C."/>
        </authorList>
    </citation>
    <scope>NUCLEOTIDE SEQUENCE [LARGE SCALE GENOMIC DNA]</scope>
    <source>
        <strain evidence="2">JCA_2017</strain>
    </source>
</reference>
<name>A0A371GD95_MUCPR</name>
<comment type="caution">
    <text evidence="2">The sequence shown here is derived from an EMBL/GenBank/DDBJ whole genome shotgun (WGS) entry which is preliminary data.</text>
</comment>
<keyword evidence="3" id="KW-1185">Reference proteome</keyword>
<proteinExistence type="predicted"/>
<gene>
    <name evidence="2" type="ORF">CR513_29846</name>
</gene>
<evidence type="ECO:0000313" key="2">
    <source>
        <dbReference type="EMBL" id="RDX88538.1"/>
    </source>
</evidence>
<dbReference type="EMBL" id="QJKJ01005911">
    <property type="protein sequence ID" value="RDX88538.1"/>
    <property type="molecule type" value="Genomic_DNA"/>
</dbReference>
<accession>A0A371GD95</accession>
<feature type="compositionally biased region" description="Basic and acidic residues" evidence="1">
    <location>
        <begin position="48"/>
        <end position="59"/>
    </location>
</feature>
<dbReference type="AlphaFoldDB" id="A0A371GD95"/>
<sequence>MEVALMRATVLDSHEATMARFLHGLNRELQDVRCLASKRSYLSSSSSKGKEKERESPRKDKSHKKGSVPSHGRKEEATPPDLSSSKSSSIKCFNYLSEGHIAT</sequence>
<evidence type="ECO:0000313" key="3">
    <source>
        <dbReference type="Proteomes" id="UP000257109"/>
    </source>
</evidence>